<proteinExistence type="predicted"/>
<sequence>MLRLLKILRYFHIIVTTRLNLSNKATALA</sequence>
<name>A0A8S5RHY8_9VIRU</name>
<organism evidence="1">
    <name type="scientific">virus sp. ctML55</name>
    <dbReference type="NCBI Taxonomy" id="2827627"/>
    <lineage>
        <taxon>Viruses</taxon>
    </lineage>
</organism>
<accession>A0A8S5RHY8</accession>
<reference evidence="1" key="1">
    <citation type="journal article" date="2021" name="Proc. Natl. Acad. Sci. U.S.A.">
        <title>A Catalog of Tens of Thousands of Viruses from Human Metagenomes Reveals Hidden Associations with Chronic Diseases.</title>
        <authorList>
            <person name="Tisza M.J."/>
            <person name="Buck C.B."/>
        </authorList>
    </citation>
    <scope>NUCLEOTIDE SEQUENCE</scope>
    <source>
        <strain evidence="1">CtML55</strain>
    </source>
</reference>
<evidence type="ECO:0000313" key="1">
    <source>
        <dbReference type="EMBL" id="DAE30689.1"/>
    </source>
</evidence>
<dbReference type="EMBL" id="BK059105">
    <property type="protein sequence ID" value="DAE30689.1"/>
    <property type="molecule type" value="Genomic_DNA"/>
</dbReference>
<protein>
    <submittedName>
        <fullName evidence="1">Uncharacterized protein</fullName>
    </submittedName>
</protein>